<dbReference type="PRINTS" id="PR01590">
    <property type="entry name" value="HTHFIS"/>
</dbReference>
<dbReference type="InterPro" id="IPR002197">
    <property type="entry name" value="HTH_Fis"/>
</dbReference>
<comment type="caution">
    <text evidence="9">The sequence shown here is derived from an EMBL/GenBank/DDBJ whole genome shotgun (WGS) entry which is preliminary data.</text>
</comment>
<dbReference type="Gene3D" id="3.40.50.2300">
    <property type="match status" value="1"/>
</dbReference>
<keyword evidence="1 6" id="KW-0597">Phosphoprotein</keyword>
<dbReference type="Proteomes" id="UP000316292">
    <property type="component" value="Unassembled WGS sequence"/>
</dbReference>
<evidence type="ECO:0000256" key="5">
    <source>
        <dbReference type="ARBA" id="ARBA00023163"/>
    </source>
</evidence>
<keyword evidence="5" id="KW-0804">Transcription</keyword>
<dbReference type="Gene3D" id="3.40.50.300">
    <property type="entry name" value="P-loop containing nucleotide triphosphate hydrolases"/>
    <property type="match status" value="1"/>
</dbReference>
<dbReference type="InterPro" id="IPR002078">
    <property type="entry name" value="Sigma_54_int"/>
</dbReference>
<dbReference type="SUPFAM" id="SSF46689">
    <property type="entry name" value="Homeodomain-like"/>
    <property type="match status" value="1"/>
</dbReference>
<evidence type="ECO:0000256" key="3">
    <source>
        <dbReference type="ARBA" id="ARBA00022840"/>
    </source>
</evidence>
<dbReference type="InterPro" id="IPR025944">
    <property type="entry name" value="Sigma_54_int_dom_CS"/>
</dbReference>
<evidence type="ECO:0000259" key="8">
    <source>
        <dbReference type="PROSITE" id="PS50110"/>
    </source>
</evidence>
<dbReference type="AlphaFoldDB" id="A0A538SC73"/>
<dbReference type="GO" id="GO:0000160">
    <property type="term" value="P:phosphorelay signal transduction system"/>
    <property type="evidence" value="ECO:0007669"/>
    <property type="project" value="InterPro"/>
</dbReference>
<dbReference type="SUPFAM" id="SSF52172">
    <property type="entry name" value="CheY-like"/>
    <property type="match status" value="1"/>
</dbReference>
<dbReference type="Pfam" id="PF00158">
    <property type="entry name" value="Sigma54_activat"/>
    <property type="match status" value="1"/>
</dbReference>
<keyword evidence="4" id="KW-0805">Transcription regulation</keyword>
<dbReference type="GO" id="GO:0006355">
    <property type="term" value="P:regulation of DNA-templated transcription"/>
    <property type="evidence" value="ECO:0007669"/>
    <property type="project" value="InterPro"/>
</dbReference>
<dbReference type="InterPro" id="IPR001789">
    <property type="entry name" value="Sig_transdc_resp-reg_receiver"/>
</dbReference>
<dbReference type="PROSITE" id="PS50045">
    <property type="entry name" value="SIGMA54_INTERACT_4"/>
    <property type="match status" value="1"/>
</dbReference>
<dbReference type="InterPro" id="IPR058031">
    <property type="entry name" value="AAA_lid_NorR"/>
</dbReference>
<name>A0A538SC73_UNCEI</name>
<evidence type="ECO:0000259" key="7">
    <source>
        <dbReference type="PROSITE" id="PS50045"/>
    </source>
</evidence>
<dbReference type="SUPFAM" id="SSF52540">
    <property type="entry name" value="P-loop containing nucleoside triphosphate hydrolases"/>
    <property type="match status" value="1"/>
</dbReference>
<dbReference type="PROSITE" id="PS50110">
    <property type="entry name" value="RESPONSE_REGULATORY"/>
    <property type="match status" value="1"/>
</dbReference>
<protein>
    <submittedName>
        <fullName evidence="9">Sigma-54-dependent Fis family transcriptional regulator</fullName>
    </submittedName>
</protein>
<dbReference type="EMBL" id="VBOR01000062">
    <property type="protein sequence ID" value="TMQ48990.1"/>
    <property type="molecule type" value="Genomic_DNA"/>
</dbReference>
<proteinExistence type="predicted"/>
<dbReference type="InterPro" id="IPR003593">
    <property type="entry name" value="AAA+_ATPase"/>
</dbReference>
<dbReference type="SMART" id="SM00382">
    <property type="entry name" value="AAA"/>
    <property type="match status" value="1"/>
</dbReference>
<dbReference type="InterPro" id="IPR027417">
    <property type="entry name" value="P-loop_NTPase"/>
</dbReference>
<dbReference type="SMART" id="SM00448">
    <property type="entry name" value="REC"/>
    <property type="match status" value="1"/>
</dbReference>
<dbReference type="Gene3D" id="1.10.10.60">
    <property type="entry name" value="Homeodomain-like"/>
    <property type="match status" value="1"/>
</dbReference>
<accession>A0A538SC73</accession>
<dbReference type="GO" id="GO:0043565">
    <property type="term" value="F:sequence-specific DNA binding"/>
    <property type="evidence" value="ECO:0007669"/>
    <property type="project" value="InterPro"/>
</dbReference>
<dbReference type="FunFam" id="3.40.50.300:FF:000006">
    <property type="entry name" value="DNA-binding transcriptional regulator NtrC"/>
    <property type="match status" value="1"/>
</dbReference>
<sequence>MTLLIVDDEANIRSSLQGALGREGYQVDVAASLSEARGKLRESYDLVLLDVWFPDGSGLDLLAEIMASTPDTIVIMMSGHATIDAAVKATRLGAFDFLEKPILLERLLVLLRNASATLALKAENRRLASPWAHGIVGKSPAVVKLLREIQLAGPSAARVLILGENGTGKELVARALHAAGPRHDQPFVAVNCSAIPEELVESELFGHERGAFTGATQSRRGTFEEAHHGTLFLDEIGDMSARSQTKLLRVLQESEIHRVGGNRAIKVDVRVIAATNQDLEGRVRTGQFREDLYFRLAVVPITVPPLRERTEDIPVLVEHFSGAVAKEAGGKPKSFTPAAVDLLGRYSFPGNVRELRNLVERLWIMTRGTYIGPEQVRAVLPPVERPEGRAARLGDAVKEFERKQIEDALLGAGGSMTKAALSLGLERSHLYKKMKKLGCRPESFSP</sequence>
<evidence type="ECO:0000256" key="1">
    <source>
        <dbReference type="ARBA" id="ARBA00022553"/>
    </source>
</evidence>
<gene>
    <name evidence="9" type="ORF">E6K71_06030</name>
</gene>
<evidence type="ECO:0000256" key="6">
    <source>
        <dbReference type="PROSITE-ProRule" id="PRU00169"/>
    </source>
</evidence>
<dbReference type="Pfam" id="PF02954">
    <property type="entry name" value="HTH_8"/>
    <property type="match status" value="1"/>
</dbReference>
<dbReference type="CDD" id="cd00009">
    <property type="entry name" value="AAA"/>
    <property type="match status" value="1"/>
</dbReference>
<dbReference type="PROSITE" id="PS00688">
    <property type="entry name" value="SIGMA54_INTERACT_3"/>
    <property type="match status" value="1"/>
</dbReference>
<dbReference type="Pfam" id="PF25601">
    <property type="entry name" value="AAA_lid_14"/>
    <property type="match status" value="1"/>
</dbReference>
<evidence type="ECO:0000313" key="10">
    <source>
        <dbReference type="Proteomes" id="UP000316292"/>
    </source>
</evidence>
<reference evidence="9 10" key="1">
    <citation type="journal article" date="2019" name="Nat. Microbiol.">
        <title>Mediterranean grassland soil C-N compound turnover is dependent on rainfall and depth, and is mediated by genomically divergent microorganisms.</title>
        <authorList>
            <person name="Diamond S."/>
            <person name="Andeer P.F."/>
            <person name="Li Z."/>
            <person name="Crits-Christoph A."/>
            <person name="Burstein D."/>
            <person name="Anantharaman K."/>
            <person name="Lane K.R."/>
            <person name="Thomas B.C."/>
            <person name="Pan C."/>
            <person name="Northen T.R."/>
            <person name="Banfield J.F."/>
        </authorList>
    </citation>
    <scope>NUCLEOTIDE SEQUENCE [LARGE SCALE GENOMIC DNA]</scope>
    <source>
        <strain evidence="9">WS_1</strain>
    </source>
</reference>
<dbReference type="PANTHER" id="PTHR32071:SF17">
    <property type="entry name" value="TRANSCRIPTIONAL REGULATOR (NTRC FAMILY)"/>
    <property type="match status" value="1"/>
</dbReference>
<feature type="modified residue" description="4-aspartylphosphate" evidence="6">
    <location>
        <position position="50"/>
    </location>
</feature>
<feature type="domain" description="Response regulatory" evidence="8">
    <location>
        <begin position="2"/>
        <end position="115"/>
    </location>
</feature>
<evidence type="ECO:0000256" key="2">
    <source>
        <dbReference type="ARBA" id="ARBA00022741"/>
    </source>
</evidence>
<evidence type="ECO:0000256" key="4">
    <source>
        <dbReference type="ARBA" id="ARBA00023015"/>
    </source>
</evidence>
<dbReference type="PANTHER" id="PTHR32071">
    <property type="entry name" value="TRANSCRIPTIONAL REGULATORY PROTEIN"/>
    <property type="match status" value="1"/>
</dbReference>
<feature type="domain" description="Sigma-54 factor interaction" evidence="7">
    <location>
        <begin position="135"/>
        <end position="364"/>
    </location>
</feature>
<dbReference type="GO" id="GO:0005524">
    <property type="term" value="F:ATP binding"/>
    <property type="evidence" value="ECO:0007669"/>
    <property type="project" value="UniProtKB-KW"/>
</dbReference>
<dbReference type="InterPro" id="IPR009057">
    <property type="entry name" value="Homeodomain-like_sf"/>
</dbReference>
<dbReference type="Gene3D" id="1.10.8.60">
    <property type="match status" value="1"/>
</dbReference>
<organism evidence="9 10">
    <name type="scientific">Eiseniibacteriota bacterium</name>
    <dbReference type="NCBI Taxonomy" id="2212470"/>
    <lineage>
        <taxon>Bacteria</taxon>
        <taxon>Candidatus Eiseniibacteriota</taxon>
    </lineage>
</organism>
<dbReference type="Pfam" id="PF00072">
    <property type="entry name" value="Response_reg"/>
    <property type="match status" value="1"/>
</dbReference>
<dbReference type="InterPro" id="IPR011006">
    <property type="entry name" value="CheY-like_superfamily"/>
</dbReference>
<evidence type="ECO:0000313" key="9">
    <source>
        <dbReference type="EMBL" id="TMQ48990.1"/>
    </source>
</evidence>
<keyword evidence="3" id="KW-0067">ATP-binding</keyword>
<keyword evidence="2" id="KW-0547">Nucleotide-binding</keyword>